<dbReference type="OrthoDB" id="9812272at2"/>
<dbReference type="InterPro" id="IPR025121">
    <property type="entry name" value="GTPase_HflX_N"/>
</dbReference>
<dbReference type="GO" id="GO:0046872">
    <property type="term" value="F:metal ion binding"/>
    <property type="evidence" value="ECO:0007669"/>
    <property type="project" value="UniProtKB-KW"/>
</dbReference>
<dbReference type="STRING" id="927083.DB32_005924"/>
<feature type="binding site" evidence="6">
    <location>
        <begin position="368"/>
        <end position="371"/>
    </location>
    <ligand>
        <name>GTP</name>
        <dbReference type="ChEBI" id="CHEBI:37565"/>
    </ligand>
</feature>
<dbReference type="SUPFAM" id="SSF52540">
    <property type="entry name" value="P-loop containing nucleoside triphosphate hydrolases"/>
    <property type="match status" value="1"/>
</dbReference>
<dbReference type="Pfam" id="PF13167">
    <property type="entry name" value="GTP-bdg_N"/>
    <property type="match status" value="1"/>
</dbReference>
<dbReference type="Pfam" id="PF16360">
    <property type="entry name" value="GTP-bdg_M"/>
    <property type="match status" value="1"/>
</dbReference>
<dbReference type="InterPro" id="IPR016496">
    <property type="entry name" value="GTPase_HflX"/>
</dbReference>
<evidence type="ECO:0000256" key="2">
    <source>
        <dbReference type="ARBA" id="ARBA00022741"/>
    </source>
</evidence>
<evidence type="ECO:0000256" key="9">
    <source>
        <dbReference type="SAM" id="MobiDB-lite"/>
    </source>
</evidence>
<dbReference type="Gene3D" id="3.40.50.11060">
    <property type="entry name" value="GTPase HflX, N-terminal domain"/>
    <property type="match status" value="1"/>
</dbReference>
<feature type="region of interest" description="Disordered" evidence="9">
    <location>
        <begin position="88"/>
        <end position="124"/>
    </location>
</feature>
<keyword evidence="1 7" id="KW-0479">Metal-binding</keyword>
<evidence type="ECO:0000256" key="5">
    <source>
        <dbReference type="HAMAP-Rule" id="MF_00900"/>
    </source>
</evidence>
<dbReference type="GO" id="GO:0043022">
    <property type="term" value="F:ribosome binding"/>
    <property type="evidence" value="ECO:0007669"/>
    <property type="project" value="TreeGrafter"/>
</dbReference>
<dbReference type="CDD" id="cd01878">
    <property type="entry name" value="HflX"/>
    <property type="match status" value="1"/>
</dbReference>
<feature type="binding site" evidence="6">
    <location>
        <begin position="255"/>
        <end position="262"/>
    </location>
    <ligand>
        <name>GTP</name>
        <dbReference type="ChEBI" id="CHEBI:37565"/>
    </ligand>
</feature>
<comment type="subcellular location">
    <subcellularLocation>
        <location evidence="5">Cytoplasm</location>
    </subcellularLocation>
    <text evidence="5">May associate with membranes.</text>
</comment>
<dbReference type="KEGG" id="samy:DB32_005924"/>
<accession>A0A0F6W6I9</accession>
<dbReference type="GO" id="GO:0005737">
    <property type="term" value="C:cytoplasm"/>
    <property type="evidence" value="ECO:0007669"/>
    <property type="project" value="UniProtKB-SubCell"/>
</dbReference>
<dbReference type="InterPro" id="IPR042108">
    <property type="entry name" value="GTPase_HflX_N_sf"/>
</dbReference>
<feature type="binding site" evidence="6">
    <location>
        <begin position="280"/>
        <end position="284"/>
    </location>
    <ligand>
        <name>GTP</name>
        <dbReference type="ChEBI" id="CHEBI:37565"/>
    </ligand>
</feature>
<keyword evidence="8" id="KW-0175">Coiled coil</keyword>
<evidence type="ECO:0000256" key="1">
    <source>
        <dbReference type="ARBA" id="ARBA00022723"/>
    </source>
</evidence>
<evidence type="ECO:0000256" key="4">
    <source>
        <dbReference type="ARBA" id="ARBA00023134"/>
    </source>
</evidence>
<feature type="binding site" evidence="7">
    <location>
        <position position="282"/>
    </location>
    <ligand>
        <name>Mg(2+)</name>
        <dbReference type="ChEBI" id="CHEBI:18420"/>
    </ligand>
</feature>
<reference evidence="11 12" key="1">
    <citation type="submission" date="2015-03" db="EMBL/GenBank/DDBJ databases">
        <title>Genome assembly of Sandaracinus amylolyticus DSM 53668.</title>
        <authorList>
            <person name="Sharma G."/>
            <person name="Subramanian S."/>
        </authorList>
    </citation>
    <scope>NUCLEOTIDE SEQUENCE [LARGE SCALE GENOMIC DNA]</scope>
    <source>
        <strain evidence="11 12">DSM 53668</strain>
    </source>
</reference>
<dbReference type="NCBIfam" id="TIGR03156">
    <property type="entry name" value="GTP_HflX"/>
    <property type="match status" value="1"/>
</dbReference>
<evidence type="ECO:0000256" key="8">
    <source>
        <dbReference type="SAM" id="Coils"/>
    </source>
</evidence>
<dbReference type="GO" id="GO:0005525">
    <property type="term" value="F:GTP binding"/>
    <property type="evidence" value="ECO:0007669"/>
    <property type="project" value="UniProtKB-UniRule"/>
</dbReference>
<feature type="binding site" evidence="6">
    <location>
        <begin position="302"/>
        <end position="305"/>
    </location>
    <ligand>
        <name>GTP</name>
        <dbReference type="ChEBI" id="CHEBI:37565"/>
    </ligand>
</feature>
<dbReference type="PROSITE" id="PS51705">
    <property type="entry name" value="G_HFLX"/>
    <property type="match status" value="1"/>
</dbReference>
<dbReference type="Pfam" id="PF01926">
    <property type="entry name" value="MMR_HSR1"/>
    <property type="match status" value="1"/>
</dbReference>
<proteinExistence type="inferred from homology"/>
<feature type="coiled-coil region" evidence="8">
    <location>
        <begin position="209"/>
        <end position="243"/>
    </location>
</feature>
<dbReference type="PIRSF" id="PIRSF006809">
    <property type="entry name" value="GTP-binding_hflX_prd"/>
    <property type="match status" value="1"/>
</dbReference>
<feature type="binding site" evidence="7">
    <location>
        <position position="262"/>
    </location>
    <ligand>
        <name>Mg(2+)</name>
        <dbReference type="ChEBI" id="CHEBI:18420"/>
    </ligand>
</feature>
<feature type="compositionally biased region" description="Acidic residues" evidence="9">
    <location>
        <begin position="105"/>
        <end position="115"/>
    </location>
</feature>
<keyword evidence="2 5" id="KW-0547">Nucleotide-binding</keyword>
<comment type="similarity">
    <text evidence="5">Belongs to the TRAFAC class OBG-HflX-like GTPase superfamily. HflX GTPase family.</text>
</comment>
<sequence>MATHDEEGLPRSRRDLQGRPRAVVVGVQLPGVDDVEFEASLIELERLGTTLGLLPITRITQKRSALAPAAVLGEGKLVELASWTGGTGIVPSGAPQKKKRKIDQADDEPEDEAEEAGAVAPTGEPRATVVLVDHDLAPSQALNLERATGAEVLDRTSVIVSIFQRHARTREARIQVEIARLTYLAPRLREAGAGGDRQRGGIGGKGAGESAVELDRRRIRDRIAELRNELSQVQRESDVRRARRVQRGDTFALVGYTNAGKSSWFRMLTGGEVYVADELFATLDTTVRALAPETRPRILVSDTVGFIDRLPHDLVASFRSTLEEARDASLLVHVVDASDPAFRAQLDVTKRVLAEIDADQAPSLVLLNKVDRIDAQAREALAIEYPDAMQVSARSKDDVATVRERIVAFFERDMVEDELFVPYAKSAIVNRVHESARVLDETHEDEGTRLKVRAPAAVLAQLRAQL</sequence>
<keyword evidence="4 5" id="KW-0342">GTP-binding</keyword>
<dbReference type="Gene3D" id="6.10.250.2860">
    <property type="match status" value="1"/>
</dbReference>
<feature type="domain" description="Hflx-type G" evidence="10">
    <location>
        <begin position="249"/>
        <end position="414"/>
    </location>
</feature>
<organism evidence="11 12">
    <name type="scientific">Sandaracinus amylolyticus</name>
    <dbReference type="NCBI Taxonomy" id="927083"/>
    <lineage>
        <taxon>Bacteria</taxon>
        <taxon>Pseudomonadati</taxon>
        <taxon>Myxococcota</taxon>
        <taxon>Polyangia</taxon>
        <taxon>Polyangiales</taxon>
        <taxon>Sandaracinaceae</taxon>
        <taxon>Sandaracinus</taxon>
    </lineage>
</organism>
<dbReference type="RefSeq" id="WP_053235881.1">
    <property type="nucleotide sequence ID" value="NZ_CP011125.1"/>
</dbReference>
<evidence type="ECO:0000259" key="10">
    <source>
        <dbReference type="PROSITE" id="PS51705"/>
    </source>
</evidence>
<dbReference type="AlphaFoldDB" id="A0A0F6W6I9"/>
<dbReference type="Gene3D" id="3.40.50.300">
    <property type="entry name" value="P-loop containing nucleotide triphosphate hydrolases"/>
    <property type="match status" value="1"/>
</dbReference>
<dbReference type="InterPro" id="IPR030394">
    <property type="entry name" value="G_HFLX_dom"/>
</dbReference>
<dbReference type="InterPro" id="IPR006073">
    <property type="entry name" value="GTP-bd"/>
</dbReference>
<evidence type="ECO:0000313" key="12">
    <source>
        <dbReference type="Proteomes" id="UP000034883"/>
    </source>
</evidence>
<dbReference type="GO" id="GO:0003924">
    <property type="term" value="F:GTPase activity"/>
    <property type="evidence" value="ECO:0007669"/>
    <property type="project" value="UniProtKB-UniRule"/>
</dbReference>
<evidence type="ECO:0000256" key="6">
    <source>
        <dbReference type="PIRSR" id="PIRSR006809-1"/>
    </source>
</evidence>
<dbReference type="HAMAP" id="MF_00900">
    <property type="entry name" value="GTPase_HflX"/>
    <property type="match status" value="1"/>
</dbReference>
<feature type="binding site" evidence="6">
    <location>
        <begin position="392"/>
        <end position="394"/>
    </location>
    <ligand>
        <name>GTP</name>
        <dbReference type="ChEBI" id="CHEBI:37565"/>
    </ligand>
</feature>
<evidence type="ECO:0000256" key="7">
    <source>
        <dbReference type="PIRSR" id="PIRSR006809-2"/>
    </source>
</evidence>
<dbReference type="EMBL" id="CP011125">
    <property type="protein sequence ID" value="AKF08775.1"/>
    <property type="molecule type" value="Genomic_DNA"/>
</dbReference>
<evidence type="ECO:0000256" key="3">
    <source>
        <dbReference type="ARBA" id="ARBA00022842"/>
    </source>
</evidence>
<dbReference type="PANTHER" id="PTHR10229">
    <property type="entry name" value="GTP-BINDING PROTEIN HFLX"/>
    <property type="match status" value="1"/>
</dbReference>
<comment type="cofactor">
    <cofactor evidence="7">
        <name>Mg(2+)</name>
        <dbReference type="ChEBI" id="CHEBI:18420"/>
    </cofactor>
</comment>
<dbReference type="PRINTS" id="PR00326">
    <property type="entry name" value="GTP1OBG"/>
</dbReference>
<dbReference type="PANTHER" id="PTHR10229:SF0">
    <property type="entry name" value="GTP-BINDING PROTEIN 6-RELATED"/>
    <property type="match status" value="1"/>
</dbReference>
<dbReference type="Proteomes" id="UP000034883">
    <property type="component" value="Chromosome"/>
</dbReference>
<comment type="function">
    <text evidence="5">GTPase that associates with the 50S ribosomal subunit and may have a role during protein synthesis or ribosome biogenesis.</text>
</comment>
<evidence type="ECO:0000313" key="11">
    <source>
        <dbReference type="EMBL" id="AKF08775.1"/>
    </source>
</evidence>
<keyword evidence="5" id="KW-0963">Cytoplasm</keyword>
<keyword evidence="3 7" id="KW-0460">Magnesium</keyword>
<protein>
    <recommendedName>
        <fullName evidence="5">GTPase HflX</fullName>
    </recommendedName>
    <alternativeName>
        <fullName evidence="5">GTP-binding protein HflX</fullName>
    </alternativeName>
</protein>
<name>A0A0F6W6I9_9BACT</name>
<dbReference type="InterPro" id="IPR027417">
    <property type="entry name" value="P-loop_NTPase"/>
</dbReference>
<dbReference type="InterPro" id="IPR032305">
    <property type="entry name" value="GTP-bd_M"/>
</dbReference>
<comment type="subunit">
    <text evidence="5">Monomer. Associates with the 50S ribosomal subunit.</text>
</comment>
<gene>
    <name evidence="5" type="primary">hflX</name>
    <name evidence="11" type="ORF">DB32_005924</name>
</gene>
<keyword evidence="12" id="KW-1185">Reference proteome</keyword>